<dbReference type="SMART" id="SM00387">
    <property type="entry name" value="HATPase_c"/>
    <property type="match status" value="1"/>
</dbReference>
<dbReference type="SUPFAM" id="SSF81606">
    <property type="entry name" value="PP2C-like"/>
    <property type="match status" value="1"/>
</dbReference>
<dbReference type="Gene3D" id="3.30.450.20">
    <property type="entry name" value="PAS domain"/>
    <property type="match status" value="1"/>
</dbReference>
<evidence type="ECO:0000313" key="4">
    <source>
        <dbReference type="EMBL" id="PJJ56141.1"/>
    </source>
</evidence>
<feature type="domain" description="Histidine kinase/HSP90-like ATPase" evidence="3">
    <location>
        <begin position="429"/>
        <end position="520"/>
    </location>
</feature>
<evidence type="ECO:0000313" key="5">
    <source>
        <dbReference type="Proteomes" id="UP000230842"/>
    </source>
</evidence>
<dbReference type="InterPro" id="IPR036457">
    <property type="entry name" value="PPM-type-like_dom_sf"/>
</dbReference>
<proteinExistence type="predicted"/>
<dbReference type="Pfam" id="PF13581">
    <property type="entry name" value="HATPase_c_2"/>
    <property type="match status" value="1"/>
</dbReference>
<protein>
    <submittedName>
        <fullName evidence="4">Histidine kinase-like protein</fullName>
    </submittedName>
</protein>
<dbReference type="Gene3D" id="3.60.40.10">
    <property type="entry name" value="PPM-type phosphatase domain"/>
    <property type="match status" value="1"/>
</dbReference>
<dbReference type="SUPFAM" id="SSF55874">
    <property type="entry name" value="ATPase domain of HSP90 chaperone/DNA topoisomerase II/histidine kinase"/>
    <property type="match status" value="1"/>
</dbReference>
<dbReference type="InterPro" id="IPR052016">
    <property type="entry name" value="Bact_Sigma-Reg"/>
</dbReference>
<dbReference type="RefSeq" id="WP_100414291.1">
    <property type="nucleotide sequence ID" value="NZ_PGEZ01000001.1"/>
</dbReference>
<dbReference type="EMBL" id="PGEZ01000001">
    <property type="protein sequence ID" value="PJJ56141.1"/>
    <property type="molecule type" value="Genomic_DNA"/>
</dbReference>
<comment type="caution">
    <text evidence="4">The sequence shown here is derived from an EMBL/GenBank/DDBJ whole genome shotgun (WGS) entry which is preliminary data.</text>
</comment>
<dbReference type="PANTHER" id="PTHR43156:SF2">
    <property type="entry name" value="STAGE II SPORULATION PROTEIN E"/>
    <property type="match status" value="1"/>
</dbReference>
<dbReference type="InterPro" id="IPR003594">
    <property type="entry name" value="HATPase_dom"/>
</dbReference>
<keyword evidence="4" id="KW-0418">Kinase</keyword>
<dbReference type="GO" id="GO:0016791">
    <property type="term" value="F:phosphatase activity"/>
    <property type="evidence" value="ECO:0007669"/>
    <property type="project" value="TreeGrafter"/>
</dbReference>
<dbReference type="InterPro" id="IPR001932">
    <property type="entry name" value="PPM-type_phosphatase-like_dom"/>
</dbReference>
<dbReference type="InterPro" id="IPR036890">
    <property type="entry name" value="HATPase_C_sf"/>
</dbReference>
<dbReference type="PANTHER" id="PTHR43156">
    <property type="entry name" value="STAGE II SPORULATION PROTEIN E-RELATED"/>
    <property type="match status" value="1"/>
</dbReference>
<dbReference type="Proteomes" id="UP000230842">
    <property type="component" value="Unassembled WGS sequence"/>
</dbReference>
<dbReference type="Gene3D" id="3.30.565.10">
    <property type="entry name" value="Histidine kinase-like ATPase, C-terminal domain"/>
    <property type="match status" value="1"/>
</dbReference>
<feature type="domain" description="PPM-type phosphatase" evidence="2">
    <location>
        <begin position="176"/>
        <end position="392"/>
    </location>
</feature>
<keyword evidence="1" id="KW-0378">Hydrolase</keyword>
<dbReference type="CDD" id="cd16936">
    <property type="entry name" value="HATPase_RsbW-like"/>
    <property type="match status" value="1"/>
</dbReference>
<dbReference type="SMART" id="SM00331">
    <property type="entry name" value="PP2C_SIG"/>
    <property type="match status" value="1"/>
</dbReference>
<evidence type="ECO:0000259" key="2">
    <source>
        <dbReference type="SMART" id="SM00331"/>
    </source>
</evidence>
<evidence type="ECO:0000256" key="1">
    <source>
        <dbReference type="ARBA" id="ARBA00022801"/>
    </source>
</evidence>
<gene>
    <name evidence="4" type="ORF">CLV56_0345</name>
</gene>
<accession>A0A2M9BDV7</accession>
<name>A0A2M9BDV7_9ACTN</name>
<organism evidence="4 5">
    <name type="scientific">Mumia flava</name>
    <dbReference type="NCBI Taxonomy" id="1348852"/>
    <lineage>
        <taxon>Bacteria</taxon>
        <taxon>Bacillati</taxon>
        <taxon>Actinomycetota</taxon>
        <taxon>Actinomycetes</taxon>
        <taxon>Propionibacteriales</taxon>
        <taxon>Nocardioidaceae</taxon>
        <taxon>Mumia</taxon>
    </lineage>
</organism>
<dbReference type="Pfam" id="PF07228">
    <property type="entry name" value="SpoIIE"/>
    <property type="match status" value="1"/>
</dbReference>
<dbReference type="OrthoDB" id="163538at2"/>
<evidence type="ECO:0000259" key="3">
    <source>
        <dbReference type="SMART" id="SM00387"/>
    </source>
</evidence>
<reference evidence="4 5" key="1">
    <citation type="submission" date="2017-11" db="EMBL/GenBank/DDBJ databases">
        <title>Genomic Encyclopedia of Archaeal and Bacterial Type Strains, Phase II (KMG-II): From Individual Species to Whole Genera.</title>
        <authorList>
            <person name="Goeker M."/>
        </authorList>
    </citation>
    <scope>NUCLEOTIDE SEQUENCE [LARGE SCALE GENOMIC DNA]</scope>
    <source>
        <strain evidence="4 5">DSM 27763</strain>
    </source>
</reference>
<sequence>MSDQDRHDERARPDAATIAFEQSPDLILVTEGEDHLLVGSNLSAAALPGPTPTPGRPLQETVGGSAASVGLIRLFDDTIEGGHAFTWETRRVDVGGTAETPRLFDVSACRWSDRDAGRAGVVARAVPVGSHGRRGQPQEIRRERRPHHLAGDADLRTAVHDEVLPDELPLVPGVDVAAGYVFAGAEIPVRGDWFDAVPRADGTVALVIGDVVGRGVSASVTACRLRAASAASLLEGAPPGDVLERIDRFASTSPTAIGARMAVVVVDPRDGRLEYATAGHPDPVVVTSEAQVRPLTEARSPVLGRSRAHTTATDALAPGDVLILCTDGILDRQHVGPARSVEELAQLLAPHVSGRAPDDRARLVDRVARLGLETFGRGSVPVDDLALLVAARAPHPPGLDIGVGEAAETPVHARTALARWLESFQVRAVDQIAVLHAVHELVVNALEHAYPSGDGTVRVTAEVAPDGTLTCRVADHGRWAARAGDGGGRGLAMASGLVDELVIDRTADGTTATVRHRLTRPAHLFLAATDDRRGENADMPFTAAIEDRRIRLVGAVDESAADELGVILRAHAGNADPVTIDLTAVDLLGSAALRLIDDALVTGPELRVVAPAGSVAEQVLDASGLPWRRPDSV</sequence>
<keyword evidence="5" id="KW-1185">Reference proteome</keyword>
<dbReference type="GO" id="GO:0016301">
    <property type="term" value="F:kinase activity"/>
    <property type="evidence" value="ECO:0007669"/>
    <property type="project" value="UniProtKB-KW"/>
</dbReference>
<dbReference type="AlphaFoldDB" id="A0A2M9BDV7"/>
<keyword evidence="4" id="KW-0808">Transferase</keyword>